<evidence type="ECO:0000313" key="3">
    <source>
        <dbReference type="Proteomes" id="UP000294832"/>
    </source>
</evidence>
<gene>
    <name evidence="2" type="ORF">EDC91_13025</name>
</gene>
<feature type="transmembrane region" description="Helical" evidence="1">
    <location>
        <begin position="224"/>
        <end position="241"/>
    </location>
</feature>
<keyword evidence="1" id="KW-1133">Transmembrane helix</keyword>
<evidence type="ECO:0000313" key="2">
    <source>
        <dbReference type="EMBL" id="TCN80750.1"/>
    </source>
</evidence>
<organism evidence="2 3">
    <name type="scientific">Shewanella fodinae</name>
    <dbReference type="NCBI Taxonomy" id="552357"/>
    <lineage>
        <taxon>Bacteria</taxon>
        <taxon>Pseudomonadati</taxon>
        <taxon>Pseudomonadota</taxon>
        <taxon>Gammaproteobacteria</taxon>
        <taxon>Alteromonadales</taxon>
        <taxon>Shewanellaceae</taxon>
        <taxon>Shewanella</taxon>
    </lineage>
</organism>
<dbReference type="EMBL" id="SLWF01000030">
    <property type="protein sequence ID" value="TCN80750.1"/>
    <property type="molecule type" value="Genomic_DNA"/>
</dbReference>
<dbReference type="OrthoDB" id="6258323at2"/>
<comment type="caution">
    <text evidence="2">The sequence shown here is derived from an EMBL/GenBank/DDBJ whole genome shotgun (WGS) entry which is preliminary data.</text>
</comment>
<dbReference type="AlphaFoldDB" id="A0A4R2F384"/>
<dbReference type="Proteomes" id="UP000294832">
    <property type="component" value="Unassembled WGS sequence"/>
</dbReference>
<feature type="transmembrane region" description="Helical" evidence="1">
    <location>
        <begin position="72"/>
        <end position="91"/>
    </location>
</feature>
<sequence>MTALGDFFTNAYWWLSLIGGLHCLMLAGYALFFYNEHSEQKWLLTGMFALMALYFFTGMFNRDNIPTPLHLLFILLQPTYFLLLPLLYLYCRRLCYPHLGIQLPLRHLLPMLLAMLLVILALLIHRASVIEILLIGPRNSLKGLALLLPLALSLQTLVYLWLILRLLVRRRNQLEQSHNPLLQLRFRWLLLLTTALIINWLVRNLAFVLPLIFGDQLAPVTQTIPHAILLLTLYALALYGLKQLTHIAYLRGQAARGTQQAATLDDVLSDEEKRFIRQLLTQSKDRQ</sequence>
<proteinExistence type="predicted"/>
<feature type="transmembrane region" description="Helical" evidence="1">
    <location>
        <begin position="144"/>
        <end position="168"/>
    </location>
</feature>
<feature type="transmembrane region" description="Helical" evidence="1">
    <location>
        <begin position="103"/>
        <end position="124"/>
    </location>
</feature>
<protein>
    <submittedName>
        <fullName evidence="2">Uncharacterized protein</fullName>
    </submittedName>
</protein>
<reference evidence="2 3" key="1">
    <citation type="submission" date="2019-03" db="EMBL/GenBank/DDBJ databases">
        <title>Freshwater and sediment microbial communities from various areas in North America, analyzing microbe dynamics in response to fracking.</title>
        <authorList>
            <person name="Lamendella R."/>
        </authorList>
    </citation>
    <scope>NUCLEOTIDE SEQUENCE [LARGE SCALE GENOMIC DNA]</scope>
    <source>
        <strain evidence="2 3">74A</strain>
    </source>
</reference>
<keyword evidence="3" id="KW-1185">Reference proteome</keyword>
<feature type="transmembrane region" description="Helical" evidence="1">
    <location>
        <begin position="42"/>
        <end position="60"/>
    </location>
</feature>
<feature type="transmembrane region" description="Helical" evidence="1">
    <location>
        <begin position="188"/>
        <end position="212"/>
    </location>
</feature>
<feature type="transmembrane region" description="Helical" evidence="1">
    <location>
        <begin position="12"/>
        <end position="35"/>
    </location>
</feature>
<keyword evidence="1" id="KW-0472">Membrane</keyword>
<evidence type="ECO:0000256" key="1">
    <source>
        <dbReference type="SAM" id="Phobius"/>
    </source>
</evidence>
<accession>A0A4R2F384</accession>
<dbReference type="RefSeq" id="WP_133040093.1">
    <property type="nucleotide sequence ID" value="NZ_SLWF01000030.1"/>
</dbReference>
<keyword evidence="1" id="KW-0812">Transmembrane</keyword>
<name>A0A4R2F384_9GAMM</name>